<name>A0A4P9WLJ9_9FUNG</name>
<protein>
    <submittedName>
        <fullName evidence="8">Uncharacterized protein</fullName>
    </submittedName>
</protein>
<feature type="region of interest" description="Disordered" evidence="6">
    <location>
        <begin position="1"/>
        <end position="38"/>
    </location>
</feature>
<dbReference type="InterPro" id="IPR052035">
    <property type="entry name" value="ZnF_BED_domain_contain"/>
</dbReference>
<evidence type="ECO:0000313" key="8">
    <source>
        <dbReference type="EMBL" id="RKO93909.1"/>
    </source>
</evidence>
<evidence type="ECO:0000256" key="4">
    <source>
        <dbReference type="ARBA" id="ARBA00022833"/>
    </source>
</evidence>
<keyword evidence="2" id="KW-0479">Metal-binding</keyword>
<keyword evidence="4" id="KW-0862">Zinc</keyword>
<dbReference type="AlphaFoldDB" id="A0A4P9WLJ9"/>
<dbReference type="PANTHER" id="PTHR46481">
    <property type="entry name" value="ZINC FINGER BED DOMAIN-CONTAINING PROTEIN 4"/>
    <property type="match status" value="1"/>
</dbReference>
<evidence type="ECO:0000256" key="3">
    <source>
        <dbReference type="ARBA" id="ARBA00022771"/>
    </source>
</evidence>
<dbReference type="GO" id="GO:0008270">
    <property type="term" value="F:zinc ion binding"/>
    <property type="evidence" value="ECO:0007669"/>
    <property type="project" value="UniProtKB-KW"/>
</dbReference>
<dbReference type="EMBL" id="KZ994076">
    <property type="protein sequence ID" value="RKO93909.1"/>
    <property type="molecule type" value="Genomic_DNA"/>
</dbReference>
<comment type="subcellular location">
    <subcellularLocation>
        <location evidence="1">Nucleus</location>
    </subcellularLocation>
</comment>
<evidence type="ECO:0000313" key="9">
    <source>
        <dbReference type="Proteomes" id="UP000269721"/>
    </source>
</evidence>
<proteinExistence type="predicted"/>
<keyword evidence="7" id="KW-0812">Transmembrane</keyword>
<dbReference type="PANTHER" id="PTHR46481:SF10">
    <property type="entry name" value="ZINC FINGER BED DOMAIN-CONTAINING PROTEIN 39"/>
    <property type="match status" value="1"/>
</dbReference>
<evidence type="ECO:0000256" key="5">
    <source>
        <dbReference type="ARBA" id="ARBA00023242"/>
    </source>
</evidence>
<keyword evidence="9" id="KW-1185">Reference proteome</keyword>
<accession>A0A4P9WLJ9</accession>
<evidence type="ECO:0000256" key="1">
    <source>
        <dbReference type="ARBA" id="ARBA00004123"/>
    </source>
</evidence>
<dbReference type="GO" id="GO:0005634">
    <property type="term" value="C:nucleus"/>
    <property type="evidence" value="ECO:0007669"/>
    <property type="project" value="UniProtKB-SubCell"/>
</dbReference>
<feature type="transmembrane region" description="Helical" evidence="7">
    <location>
        <begin position="230"/>
        <end position="250"/>
    </location>
</feature>
<evidence type="ECO:0000256" key="6">
    <source>
        <dbReference type="SAM" id="MobiDB-lite"/>
    </source>
</evidence>
<organism evidence="8 9">
    <name type="scientific">Blyttiomyces helicus</name>
    <dbReference type="NCBI Taxonomy" id="388810"/>
    <lineage>
        <taxon>Eukaryota</taxon>
        <taxon>Fungi</taxon>
        <taxon>Fungi incertae sedis</taxon>
        <taxon>Chytridiomycota</taxon>
        <taxon>Chytridiomycota incertae sedis</taxon>
        <taxon>Chytridiomycetes</taxon>
        <taxon>Chytridiomycetes incertae sedis</taxon>
        <taxon>Blyttiomyces</taxon>
    </lineage>
</organism>
<evidence type="ECO:0000256" key="7">
    <source>
        <dbReference type="SAM" id="Phobius"/>
    </source>
</evidence>
<reference evidence="9" key="1">
    <citation type="journal article" date="2018" name="Nat. Microbiol.">
        <title>Leveraging single-cell genomics to expand the fungal tree of life.</title>
        <authorList>
            <person name="Ahrendt S.R."/>
            <person name="Quandt C.A."/>
            <person name="Ciobanu D."/>
            <person name="Clum A."/>
            <person name="Salamov A."/>
            <person name="Andreopoulos B."/>
            <person name="Cheng J.F."/>
            <person name="Woyke T."/>
            <person name="Pelin A."/>
            <person name="Henrissat B."/>
            <person name="Reynolds N.K."/>
            <person name="Benny G.L."/>
            <person name="Smith M.E."/>
            <person name="James T.Y."/>
            <person name="Grigoriev I.V."/>
        </authorList>
    </citation>
    <scope>NUCLEOTIDE SEQUENCE [LARGE SCALE GENOMIC DNA]</scope>
</reference>
<evidence type="ECO:0000256" key="2">
    <source>
        <dbReference type="ARBA" id="ARBA00022723"/>
    </source>
</evidence>
<feature type="compositionally biased region" description="Basic and acidic residues" evidence="6">
    <location>
        <begin position="10"/>
        <end position="19"/>
    </location>
</feature>
<keyword evidence="7" id="KW-0472">Membrane</keyword>
<sequence>MSEVISQGKPYDKSKDTCHKCGGAGHQEPEAHSILDPPESIHFGTATVGAAQPVKAHPALVAPALQAGSAVQVHPMVATVLPKQIPTVIKICPLWVRLCWLKPTHLLQLFNNGGKKAKVNPYPEAHAIGKDDDGIFIDEPKEVLHITKGSKIKVIETAVGTANGLYIMILSHVEGHLATDRKLYSAAILNVMGQSIVKLRANRLLRFPSRDTQSGMNGTTKRSTWLMQTASFYIVFSSFSILFVFAFTGLDAINCKFTGMEPKPSPYHAQLDSGSTRWLSTRKNFHRIVAEWIVAHHLHFAAVKHDGFVLIVKMLEQDADPPCCIFIISKIRQIHTEISTAPKLEVNAAPRRVSLALDAWISPNCLSFHQIYFHFINLDWDVVLGLLDLGSLTDIAASNFICNLKKVKKLALLPDVVKRWNSTLITVRALPIKVALAEFFILNEADASHLAQDNLSWEMLQELASMLEVSKMCTEIVFTLEDNAIWAMIPAHKEHNDLYAGLHFHKSATLGSKTASDTSASSSNQNLTFPEGPISSFYALASRTALMFAEFMKKWLDNAAKSGSRRAGAIAGACCKWAKVHESELICMDEEDGDGRVTQEVLELVDFYIYTCYVLLFDLSSSTWGDLQCLQTLL</sequence>
<dbReference type="Proteomes" id="UP000269721">
    <property type="component" value="Unassembled WGS sequence"/>
</dbReference>
<gene>
    <name evidence="8" type="ORF">BDK51DRAFT_40420</name>
</gene>
<keyword evidence="3" id="KW-0863">Zinc-finger</keyword>
<keyword evidence="5" id="KW-0539">Nucleus</keyword>
<keyword evidence="7" id="KW-1133">Transmembrane helix</keyword>